<sequence>MGIKSLMLGILPFVSGSDVSEYFWKRTRETGTEKFFTKVNSRARSTKQKKCAFFNMEGTLVDADLASSVFAYQVRMLDFAFVSKDVPTLFGLGPAKGWCTPTVVQWKDADRVVKVDFEILLSEIETMFATYMAMSASERASSGKYQIRLKTLIAVWGNLSLAHMQNEDVIEDCRYLSKTFRYRLLYGMSMEKRKEMMENVLREKPSQRADSYIYDGISVEIPTSNPAVYEEQKALLAVLKKAKVISFVISDMATPYLDTLITYYKLDILSEYAQGTFDDKNMLAVDGYTNYGEGKKRTMQDIMKTHSCTAFFASGDSIGDYEILQFVLDNGGFVFVQKGLEFDEKLNFGTGNPESVRIQEVTVQPPSWINKDASVHKAI</sequence>
<keyword evidence="3" id="KW-1185">Reference proteome</keyword>
<dbReference type="Gene3D" id="3.40.50.1000">
    <property type="entry name" value="HAD superfamily/HAD-like"/>
    <property type="match status" value="1"/>
</dbReference>
<keyword evidence="1" id="KW-0732">Signal</keyword>
<comment type="caution">
    <text evidence="2">The sequence shown here is derived from an EMBL/GenBank/DDBJ whole genome shotgun (WGS) entry which is preliminary data.</text>
</comment>
<dbReference type="InterPro" id="IPR036412">
    <property type="entry name" value="HAD-like_sf"/>
</dbReference>
<feature type="signal peptide" evidence="1">
    <location>
        <begin position="1"/>
        <end position="16"/>
    </location>
</feature>
<evidence type="ECO:0000313" key="2">
    <source>
        <dbReference type="EMBL" id="CCI39913.1"/>
    </source>
</evidence>
<dbReference type="EMBL" id="CAIX01000004">
    <property type="protein sequence ID" value="CCI39913.1"/>
    <property type="molecule type" value="Genomic_DNA"/>
</dbReference>
<name>A0A024G063_9STRA</name>
<organism evidence="2 3">
    <name type="scientific">Albugo candida</name>
    <dbReference type="NCBI Taxonomy" id="65357"/>
    <lineage>
        <taxon>Eukaryota</taxon>
        <taxon>Sar</taxon>
        <taxon>Stramenopiles</taxon>
        <taxon>Oomycota</taxon>
        <taxon>Peronosporomycetes</taxon>
        <taxon>Albuginales</taxon>
        <taxon>Albuginaceae</taxon>
        <taxon>Albugo</taxon>
    </lineage>
</organism>
<dbReference type="SUPFAM" id="SSF56784">
    <property type="entry name" value="HAD-like"/>
    <property type="match status" value="1"/>
</dbReference>
<proteinExistence type="predicted"/>
<evidence type="ECO:0000256" key="1">
    <source>
        <dbReference type="SAM" id="SignalP"/>
    </source>
</evidence>
<dbReference type="InterPro" id="IPR023214">
    <property type="entry name" value="HAD_sf"/>
</dbReference>
<accession>A0A024G063</accession>
<evidence type="ECO:0000313" key="3">
    <source>
        <dbReference type="Proteomes" id="UP000053237"/>
    </source>
</evidence>
<dbReference type="AlphaFoldDB" id="A0A024G063"/>
<reference evidence="2 3" key="1">
    <citation type="submission" date="2012-05" db="EMBL/GenBank/DDBJ databases">
        <title>Recombination and specialization in a pathogen metapopulation.</title>
        <authorList>
            <person name="Gardiner A."/>
            <person name="Kemen E."/>
            <person name="Schultz-Larsen T."/>
            <person name="MacLean D."/>
            <person name="Van Oosterhout C."/>
            <person name="Jones J.D.G."/>
        </authorList>
    </citation>
    <scope>NUCLEOTIDE SEQUENCE [LARGE SCALE GENOMIC DNA]</scope>
    <source>
        <strain evidence="2 3">Ac Nc2</strain>
    </source>
</reference>
<dbReference type="InParanoid" id="A0A024G063"/>
<feature type="chain" id="PRO_5001532072" evidence="1">
    <location>
        <begin position="17"/>
        <end position="379"/>
    </location>
</feature>
<gene>
    <name evidence="2" type="ORF">BN9_006970</name>
</gene>
<dbReference type="Proteomes" id="UP000053237">
    <property type="component" value="Unassembled WGS sequence"/>
</dbReference>
<protein>
    <submittedName>
        <fullName evidence="2">Uncharacterized protein</fullName>
    </submittedName>
</protein>